<dbReference type="PANTHER" id="PTHR31058">
    <property type="entry name" value="ZINC FINGER C4H2 DOMAIN-CONTAINING PROTEIN"/>
    <property type="match status" value="1"/>
</dbReference>
<dbReference type="Pfam" id="PF10146">
    <property type="entry name" value="zf-C4H2"/>
    <property type="match status" value="1"/>
</dbReference>
<dbReference type="EMBL" id="JABSTU010000009">
    <property type="protein sequence ID" value="KAH8022216.1"/>
    <property type="molecule type" value="Genomic_DNA"/>
</dbReference>
<dbReference type="GO" id="GO:0005634">
    <property type="term" value="C:nucleus"/>
    <property type="evidence" value="ECO:0007669"/>
    <property type="project" value="TreeGrafter"/>
</dbReference>
<sequence>MTDEATIMGKLECLKEIRARTVQMEKLKSRLRGEIEATESEERCLQEYRHEMELLLREKMAHVEELRQIHADINVMETVIKQSEEDRNKHLDGAKQMHHEYKPLKDLVDKLRLEIGLSKLPELHEEDQTFKPEFFEKQKTEWHQSDLTEAALPPSLAAAVQQMQQPGRSKALAERPQPSAFRQQPPPMKASVLVLSPANPSQRTHLPSLQSKESFQESEEAKAQAGRLSTSCAL</sequence>
<dbReference type="PANTHER" id="PTHR31058:SF2">
    <property type="entry name" value="ZINC FINGER C4H2 DOMAIN-CONTAINING PROTEIN"/>
    <property type="match status" value="1"/>
</dbReference>
<dbReference type="AlphaFoldDB" id="A0A9J6DK41"/>
<evidence type="ECO:0000256" key="1">
    <source>
        <dbReference type="SAM" id="MobiDB-lite"/>
    </source>
</evidence>
<reference evidence="2" key="2">
    <citation type="submission" date="2021-09" db="EMBL/GenBank/DDBJ databases">
        <authorList>
            <person name="Jia N."/>
            <person name="Wang J."/>
            <person name="Shi W."/>
            <person name="Du L."/>
            <person name="Sun Y."/>
            <person name="Zhan W."/>
            <person name="Jiang J."/>
            <person name="Wang Q."/>
            <person name="Zhang B."/>
            <person name="Ji P."/>
            <person name="Sakyi L.B."/>
            <person name="Cui X."/>
            <person name="Yuan T."/>
            <person name="Jiang B."/>
            <person name="Yang W."/>
            <person name="Lam T.T.-Y."/>
            <person name="Chang Q."/>
            <person name="Ding S."/>
            <person name="Wang X."/>
            <person name="Zhu J."/>
            <person name="Ruan X."/>
            <person name="Zhao L."/>
            <person name="Wei J."/>
            <person name="Que T."/>
            <person name="Du C."/>
            <person name="Cheng J."/>
            <person name="Dai P."/>
            <person name="Han X."/>
            <person name="Huang E."/>
            <person name="Gao Y."/>
            <person name="Liu J."/>
            <person name="Shao H."/>
            <person name="Ye R."/>
            <person name="Li L."/>
            <person name="Wei W."/>
            <person name="Wang X."/>
            <person name="Wang C."/>
            <person name="Huo Q."/>
            <person name="Li W."/>
            <person name="Guo W."/>
            <person name="Chen H."/>
            <person name="Chen S."/>
            <person name="Zhou L."/>
            <person name="Zhou L."/>
            <person name="Ni X."/>
            <person name="Tian J."/>
            <person name="Zhou Y."/>
            <person name="Sheng Y."/>
            <person name="Liu T."/>
            <person name="Pan Y."/>
            <person name="Xia L."/>
            <person name="Li J."/>
            <person name="Zhao F."/>
            <person name="Cao W."/>
        </authorList>
    </citation>
    <scope>NUCLEOTIDE SEQUENCE</scope>
    <source>
        <strain evidence="2">Rmic-2018</strain>
        <tissue evidence="2">Larvae</tissue>
    </source>
</reference>
<accession>A0A9J6DK41</accession>
<proteinExistence type="predicted"/>
<dbReference type="GO" id="GO:0045666">
    <property type="term" value="P:positive regulation of neuron differentiation"/>
    <property type="evidence" value="ECO:0007669"/>
    <property type="project" value="TreeGrafter"/>
</dbReference>
<organism evidence="2 3">
    <name type="scientific">Rhipicephalus microplus</name>
    <name type="common">Cattle tick</name>
    <name type="synonym">Boophilus microplus</name>
    <dbReference type="NCBI Taxonomy" id="6941"/>
    <lineage>
        <taxon>Eukaryota</taxon>
        <taxon>Metazoa</taxon>
        <taxon>Ecdysozoa</taxon>
        <taxon>Arthropoda</taxon>
        <taxon>Chelicerata</taxon>
        <taxon>Arachnida</taxon>
        <taxon>Acari</taxon>
        <taxon>Parasitiformes</taxon>
        <taxon>Ixodida</taxon>
        <taxon>Ixodoidea</taxon>
        <taxon>Ixodidae</taxon>
        <taxon>Rhipicephalinae</taxon>
        <taxon>Rhipicephalus</taxon>
        <taxon>Boophilus</taxon>
    </lineage>
</organism>
<gene>
    <name evidence="2" type="ORF">HPB51_023094</name>
</gene>
<dbReference type="InterPro" id="IPR018482">
    <property type="entry name" value="Znf-C4H2"/>
</dbReference>
<keyword evidence="3" id="KW-1185">Reference proteome</keyword>
<evidence type="ECO:0000313" key="2">
    <source>
        <dbReference type="EMBL" id="KAH8022216.1"/>
    </source>
</evidence>
<dbReference type="Proteomes" id="UP000821866">
    <property type="component" value="Chromosome 7"/>
</dbReference>
<dbReference type="VEuPathDB" id="VectorBase:LOC119174601"/>
<protein>
    <submittedName>
        <fullName evidence="2">Uncharacterized protein</fullName>
    </submittedName>
</protein>
<comment type="caution">
    <text evidence="2">The sequence shown here is derived from an EMBL/GenBank/DDBJ whole genome shotgun (WGS) entry which is preliminary data.</text>
</comment>
<feature type="compositionally biased region" description="Polar residues" evidence="1">
    <location>
        <begin position="198"/>
        <end position="213"/>
    </location>
</feature>
<reference evidence="2" key="1">
    <citation type="journal article" date="2020" name="Cell">
        <title>Large-Scale Comparative Analyses of Tick Genomes Elucidate Their Genetic Diversity and Vector Capacities.</title>
        <authorList>
            <consortium name="Tick Genome and Microbiome Consortium (TIGMIC)"/>
            <person name="Jia N."/>
            <person name="Wang J."/>
            <person name="Shi W."/>
            <person name="Du L."/>
            <person name="Sun Y."/>
            <person name="Zhan W."/>
            <person name="Jiang J.F."/>
            <person name="Wang Q."/>
            <person name="Zhang B."/>
            <person name="Ji P."/>
            <person name="Bell-Sakyi L."/>
            <person name="Cui X.M."/>
            <person name="Yuan T.T."/>
            <person name="Jiang B.G."/>
            <person name="Yang W.F."/>
            <person name="Lam T.T."/>
            <person name="Chang Q.C."/>
            <person name="Ding S.J."/>
            <person name="Wang X.J."/>
            <person name="Zhu J.G."/>
            <person name="Ruan X.D."/>
            <person name="Zhao L."/>
            <person name="Wei J.T."/>
            <person name="Ye R.Z."/>
            <person name="Que T.C."/>
            <person name="Du C.H."/>
            <person name="Zhou Y.H."/>
            <person name="Cheng J.X."/>
            <person name="Dai P.F."/>
            <person name="Guo W.B."/>
            <person name="Han X.H."/>
            <person name="Huang E.J."/>
            <person name="Li L.F."/>
            <person name="Wei W."/>
            <person name="Gao Y.C."/>
            <person name="Liu J.Z."/>
            <person name="Shao H.Z."/>
            <person name="Wang X."/>
            <person name="Wang C.C."/>
            <person name="Yang T.C."/>
            <person name="Huo Q.B."/>
            <person name="Li W."/>
            <person name="Chen H.Y."/>
            <person name="Chen S.E."/>
            <person name="Zhou L.G."/>
            <person name="Ni X.B."/>
            <person name="Tian J.H."/>
            <person name="Sheng Y."/>
            <person name="Liu T."/>
            <person name="Pan Y.S."/>
            <person name="Xia L.Y."/>
            <person name="Li J."/>
            <person name="Zhao F."/>
            <person name="Cao W.C."/>
        </authorList>
    </citation>
    <scope>NUCLEOTIDE SEQUENCE</scope>
    <source>
        <strain evidence="2">Rmic-2018</strain>
    </source>
</reference>
<feature type="region of interest" description="Disordered" evidence="1">
    <location>
        <begin position="163"/>
        <end position="234"/>
    </location>
</feature>
<name>A0A9J6DK41_RHIMP</name>
<evidence type="ECO:0000313" key="3">
    <source>
        <dbReference type="Proteomes" id="UP000821866"/>
    </source>
</evidence>